<evidence type="ECO:0000313" key="2">
    <source>
        <dbReference type="EMBL" id="RSL16681.1"/>
    </source>
</evidence>
<dbReference type="EMBL" id="RSDW01000001">
    <property type="protein sequence ID" value="RSL16681.1"/>
    <property type="molecule type" value="Genomic_DNA"/>
</dbReference>
<protein>
    <submittedName>
        <fullName evidence="2">Putative membrane protein DUF2306</fullName>
    </submittedName>
</protein>
<organism evidence="2 3">
    <name type="scientific">Edaphobacter aggregans</name>
    <dbReference type="NCBI Taxonomy" id="570835"/>
    <lineage>
        <taxon>Bacteria</taxon>
        <taxon>Pseudomonadati</taxon>
        <taxon>Acidobacteriota</taxon>
        <taxon>Terriglobia</taxon>
        <taxon>Terriglobales</taxon>
        <taxon>Acidobacteriaceae</taxon>
        <taxon>Edaphobacter</taxon>
    </lineage>
</organism>
<feature type="transmembrane region" description="Helical" evidence="1">
    <location>
        <begin position="191"/>
        <end position="211"/>
    </location>
</feature>
<keyword evidence="1" id="KW-0812">Transmembrane</keyword>
<keyword evidence="1" id="KW-1133">Transmembrane helix</keyword>
<dbReference type="Pfam" id="PF10067">
    <property type="entry name" value="DUF2306"/>
    <property type="match status" value="1"/>
</dbReference>
<comment type="caution">
    <text evidence="2">The sequence shown here is derived from an EMBL/GenBank/DDBJ whole genome shotgun (WGS) entry which is preliminary data.</text>
</comment>
<evidence type="ECO:0000256" key="1">
    <source>
        <dbReference type="SAM" id="Phobius"/>
    </source>
</evidence>
<feature type="transmembrane region" description="Helical" evidence="1">
    <location>
        <begin position="158"/>
        <end position="179"/>
    </location>
</feature>
<feature type="transmembrane region" description="Helical" evidence="1">
    <location>
        <begin position="94"/>
        <end position="114"/>
    </location>
</feature>
<gene>
    <name evidence="2" type="ORF">EDE15_2202</name>
</gene>
<keyword evidence="3" id="KW-1185">Reference proteome</keyword>
<feature type="transmembrane region" description="Helical" evidence="1">
    <location>
        <begin position="126"/>
        <end position="146"/>
    </location>
</feature>
<dbReference type="Proteomes" id="UP000269669">
    <property type="component" value="Unassembled WGS sequence"/>
</dbReference>
<evidence type="ECO:0000313" key="3">
    <source>
        <dbReference type="Proteomes" id="UP000269669"/>
    </source>
</evidence>
<dbReference type="RefSeq" id="WP_185827113.1">
    <property type="nucleotide sequence ID" value="NZ_RSDW01000001.1"/>
</dbReference>
<reference evidence="2 3" key="1">
    <citation type="submission" date="2018-12" db="EMBL/GenBank/DDBJ databases">
        <title>Sequencing of bacterial isolates from soil warming experiment in Harvard Forest, Massachusetts, USA.</title>
        <authorList>
            <person name="Deangelis K."/>
        </authorList>
    </citation>
    <scope>NUCLEOTIDE SEQUENCE [LARGE SCALE GENOMIC DNA]</scope>
    <source>
        <strain evidence="2 3">EB153</strain>
    </source>
</reference>
<sequence>MNQERVASSGSSLFRRVVLWTLCFIGAAAAVRRIVALLIPATSPRVQQMMELDAQFSRRMGLTLAHVVPALIFVVLLPAWFSRRVRENAPAHRRLTWVLLVLGAVIGLTALPLVTQPVGGTTEVTAILFFDALFLFSLARAWVLFVRGDMDRHREWMMRAVAVLLGIATTRPVMGVFFATSRLTHLETRQFFGIAFWIGFSATYIAGEIYLQRHSVHSNALAQSGS</sequence>
<proteinExistence type="predicted"/>
<name>A0A3R9R2X1_9BACT</name>
<accession>A0A3R9R2X1</accession>
<dbReference type="InterPro" id="IPR018750">
    <property type="entry name" value="DUF2306_membrane"/>
</dbReference>
<feature type="transmembrane region" description="Helical" evidence="1">
    <location>
        <begin position="60"/>
        <end position="82"/>
    </location>
</feature>
<keyword evidence="1" id="KW-0472">Membrane</keyword>
<dbReference type="AlphaFoldDB" id="A0A3R9R2X1"/>